<keyword evidence="2" id="KW-1185">Reference proteome</keyword>
<accession>W1IQ46</accession>
<organism evidence="1 2">
    <name type="scientific">Xenorhabdus szentirmaii DSM 16338</name>
    <dbReference type="NCBI Taxonomy" id="1427518"/>
    <lineage>
        <taxon>Bacteria</taxon>
        <taxon>Pseudomonadati</taxon>
        <taxon>Pseudomonadota</taxon>
        <taxon>Gammaproteobacteria</taxon>
        <taxon>Enterobacterales</taxon>
        <taxon>Morganellaceae</taxon>
        <taxon>Xenorhabdus</taxon>
    </lineage>
</organism>
<sequence length="44" mass="5081">MRQWVGIMIYKHKNPGLLVAGVFDSTDKIFNQVITIQYAIWALT</sequence>
<evidence type="ECO:0000313" key="2">
    <source>
        <dbReference type="Proteomes" id="UP000019202"/>
    </source>
</evidence>
<dbReference type="AlphaFoldDB" id="W1IQ46"/>
<gene>
    <name evidence="1" type="ORF">XSR1_10031</name>
</gene>
<evidence type="ECO:0000313" key="1">
    <source>
        <dbReference type="EMBL" id="CDL80549.1"/>
    </source>
</evidence>
<comment type="caution">
    <text evidence="1">The sequence shown here is derived from an EMBL/GenBank/DDBJ whole genome shotgun (WGS) entry which is preliminary data.</text>
</comment>
<protein>
    <submittedName>
        <fullName evidence="1">Uncharacterized protein</fullName>
    </submittedName>
</protein>
<dbReference type="Proteomes" id="UP000019202">
    <property type="component" value="Unassembled WGS sequence"/>
</dbReference>
<dbReference type="EMBL" id="CBXF010000001">
    <property type="protein sequence ID" value="CDL80549.1"/>
    <property type="molecule type" value="Genomic_DNA"/>
</dbReference>
<proteinExistence type="predicted"/>
<name>W1IQ46_9GAMM</name>
<reference evidence="1" key="1">
    <citation type="submission" date="2013-11" db="EMBL/GenBank/DDBJ databases">
        <title>Draft genome sequence and annotation of the entomopathogenic bacteria, Xenorhabdus cabanillasi strain JM26 and Xenorhabdus szentirmai strain DSM 16338.</title>
        <authorList>
            <person name="Gualtieri M."/>
            <person name="Ogier J.C."/>
            <person name="Pages S."/>
            <person name="Givaudan A."/>
            <person name="Gaudriault S."/>
        </authorList>
    </citation>
    <scope>NUCLEOTIDE SEQUENCE [LARGE SCALE GENOMIC DNA]</scope>
    <source>
        <strain evidence="1">DSM 16338</strain>
    </source>
</reference>